<reference evidence="1" key="1">
    <citation type="submission" date="2018-05" db="EMBL/GenBank/DDBJ databases">
        <authorList>
            <person name="Lanie J.A."/>
            <person name="Ng W.-L."/>
            <person name="Kazmierczak K.M."/>
            <person name="Andrzejewski T.M."/>
            <person name="Davidsen T.M."/>
            <person name="Wayne K.J."/>
            <person name="Tettelin H."/>
            <person name="Glass J.I."/>
            <person name="Rusch D."/>
            <person name="Podicherti R."/>
            <person name="Tsui H.-C.T."/>
            <person name="Winkler M.E."/>
        </authorList>
    </citation>
    <scope>NUCLEOTIDE SEQUENCE</scope>
</reference>
<sequence length="26" mass="2848">EVAAIFVDNAEPVEFGQRLFAIRQAG</sequence>
<protein>
    <recommendedName>
        <fullName evidence="2">Lipoyl-binding domain-containing protein</fullName>
    </recommendedName>
</protein>
<name>A0A381Y9P8_9ZZZZ</name>
<proteinExistence type="predicted"/>
<organism evidence="1">
    <name type="scientific">marine metagenome</name>
    <dbReference type="NCBI Taxonomy" id="408172"/>
    <lineage>
        <taxon>unclassified sequences</taxon>
        <taxon>metagenomes</taxon>
        <taxon>ecological metagenomes</taxon>
    </lineage>
</organism>
<dbReference type="AlphaFoldDB" id="A0A381Y9P8"/>
<gene>
    <name evidence="1" type="ORF">METZ01_LOCUS126474</name>
</gene>
<evidence type="ECO:0008006" key="2">
    <source>
        <dbReference type="Google" id="ProtNLM"/>
    </source>
</evidence>
<evidence type="ECO:0000313" key="1">
    <source>
        <dbReference type="EMBL" id="SVA73620.1"/>
    </source>
</evidence>
<accession>A0A381Y9P8</accession>
<dbReference type="EMBL" id="UINC01017687">
    <property type="protein sequence ID" value="SVA73620.1"/>
    <property type="molecule type" value="Genomic_DNA"/>
</dbReference>
<feature type="non-terminal residue" evidence="1">
    <location>
        <position position="1"/>
    </location>
</feature>